<dbReference type="PANTHER" id="PTHR34301">
    <property type="entry name" value="DNA-BINDING PROTEIN-RELATED"/>
    <property type="match status" value="1"/>
</dbReference>
<dbReference type="Proteomes" id="UP000249633">
    <property type="component" value="Unassembled WGS sequence"/>
</dbReference>
<gene>
    <name evidence="2" type="ORF">DI603_07735</name>
</gene>
<dbReference type="AlphaFoldDB" id="A0A2W5FQJ7"/>
<dbReference type="PANTHER" id="PTHR34301:SF8">
    <property type="entry name" value="ATPASE DOMAIN-CONTAINING PROTEIN"/>
    <property type="match status" value="1"/>
</dbReference>
<dbReference type="Pfam" id="PF13191">
    <property type="entry name" value="AAA_16"/>
    <property type="match status" value="1"/>
</dbReference>
<protein>
    <submittedName>
        <fullName evidence="2">ATP-binding protein</fullName>
    </submittedName>
</protein>
<dbReference type="EMBL" id="QFOD01000006">
    <property type="protein sequence ID" value="PZP33262.1"/>
    <property type="molecule type" value="Genomic_DNA"/>
</dbReference>
<evidence type="ECO:0000259" key="1">
    <source>
        <dbReference type="Pfam" id="PF13191"/>
    </source>
</evidence>
<keyword evidence="2" id="KW-0067">ATP-binding</keyword>
<proteinExistence type="predicted"/>
<dbReference type="Gene3D" id="3.40.50.300">
    <property type="entry name" value="P-loop containing nucleotide triphosphate hydrolases"/>
    <property type="match status" value="1"/>
</dbReference>
<reference evidence="2 3" key="1">
    <citation type="submission" date="2017-08" db="EMBL/GenBank/DDBJ databases">
        <title>Infants hospitalized years apart are colonized by the same room-sourced microbial strains.</title>
        <authorList>
            <person name="Brooks B."/>
            <person name="Olm M.R."/>
            <person name="Firek B.A."/>
            <person name="Baker R."/>
            <person name="Thomas B.C."/>
            <person name="Morowitz M.J."/>
            <person name="Banfield J.F."/>
        </authorList>
    </citation>
    <scope>NUCLEOTIDE SEQUENCE [LARGE SCALE GENOMIC DNA]</scope>
    <source>
        <strain evidence="2">S2_012_000_R2_81</strain>
    </source>
</reference>
<dbReference type="InterPro" id="IPR041664">
    <property type="entry name" value="AAA_16"/>
</dbReference>
<name>A0A2W5FQJ7_9BURK</name>
<keyword evidence="2" id="KW-0547">Nucleotide-binding</keyword>
<accession>A0A2W5FQJ7</accession>
<sequence length="404" mass="44652">MKSRYVDPFTPDIPVSDPARFSGRKTQVELVVDSLYQLKHGKPTSTIITGDRGIGKSSLLNQAKELAQGDNRLPQRLGIDLGTGKFDFLVAWHDAAKDQGPREIVKGVMEDLQTVVGKVFSKVKIELNLGGTLKLSKKEADASDITSVVNHFCTEVSKVATRATEQGKDGVLIFIDELDRASPTSGIATFFKLATEKLAREKINNVAFFCAGITGAIQTLEEEHASIYRTFKEVPVPRLEPAETTEILRTGYSSVKCEFDDRVCTAIHKLAAGYPEPVHLLGSQTLAVDTDDKISLEDAEAAKVRTVETLRRNKLNSLLRRAGSGKYQKILRAMAEHSGDDVPLAFISDKIGYSQNQYSSNMGNLQAREVIVQRDRGVYAFVDPLLKEYIKRFGVLSIEEEDKE</sequence>
<dbReference type="InterPro" id="IPR027417">
    <property type="entry name" value="P-loop_NTPase"/>
</dbReference>
<feature type="domain" description="Orc1-like AAA ATPase" evidence="1">
    <location>
        <begin position="20"/>
        <end position="187"/>
    </location>
</feature>
<evidence type="ECO:0000313" key="2">
    <source>
        <dbReference type="EMBL" id="PZP33262.1"/>
    </source>
</evidence>
<organism evidence="2 3">
    <name type="scientific">Roseateles depolymerans</name>
    <dbReference type="NCBI Taxonomy" id="76731"/>
    <lineage>
        <taxon>Bacteria</taxon>
        <taxon>Pseudomonadati</taxon>
        <taxon>Pseudomonadota</taxon>
        <taxon>Betaproteobacteria</taxon>
        <taxon>Burkholderiales</taxon>
        <taxon>Sphaerotilaceae</taxon>
        <taxon>Roseateles</taxon>
    </lineage>
</organism>
<comment type="caution">
    <text evidence="2">The sequence shown here is derived from an EMBL/GenBank/DDBJ whole genome shotgun (WGS) entry which is preliminary data.</text>
</comment>
<dbReference type="GO" id="GO:0005524">
    <property type="term" value="F:ATP binding"/>
    <property type="evidence" value="ECO:0007669"/>
    <property type="project" value="UniProtKB-KW"/>
</dbReference>
<evidence type="ECO:0000313" key="3">
    <source>
        <dbReference type="Proteomes" id="UP000249633"/>
    </source>
</evidence>
<dbReference type="SUPFAM" id="SSF52540">
    <property type="entry name" value="P-loop containing nucleoside triphosphate hydrolases"/>
    <property type="match status" value="1"/>
</dbReference>